<dbReference type="PANTHER" id="PTHR47396">
    <property type="entry name" value="TYPE I RESTRICTION ENZYME ECOKI R PROTEIN"/>
    <property type="match status" value="1"/>
</dbReference>
<dbReference type="SMART" id="SM00490">
    <property type="entry name" value="HELICc"/>
    <property type="match status" value="1"/>
</dbReference>
<gene>
    <name evidence="1" type="ORF">SAMN04488597_11512</name>
</gene>
<dbReference type="CDD" id="cd18799">
    <property type="entry name" value="SF2_C_EcoAI-like"/>
    <property type="match status" value="1"/>
</dbReference>
<dbReference type="GO" id="GO:0004386">
    <property type="term" value="F:helicase activity"/>
    <property type="evidence" value="ECO:0007669"/>
    <property type="project" value="UniProtKB-KW"/>
</dbReference>
<name>A0A1G6PP29_9FIRM</name>
<proteinExistence type="predicted"/>
<dbReference type="Gene3D" id="3.40.50.300">
    <property type="entry name" value="P-loop containing nucleotide triphosphate hydrolases"/>
    <property type="match status" value="1"/>
</dbReference>
<reference evidence="1 2" key="1">
    <citation type="submission" date="2016-10" db="EMBL/GenBank/DDBJ databases">
        <authorList>
            <person name="Varghese N."/>
            <person name="Submissions S."/>
        </authorList>
    </citation>
    <scope>NUCLEOTIDE SEQUENCE [LARGE SCALE GENOMIC DNA]</scope>
    <source>
        <strain evidence="1 2">WG10</strain>
    </source>
</reference>
<keyword evidence="1" id="KW-0067">ATP-binding</keyword>
<evidence type="ECO:0000313" key="1">
    <source>
        <dbReference type="EMBL" id="SDC81950.1"/>
    </source>
</evidence>
<keyword evidence="1" id="KW-0347">Helicase</keyword>
<dbReference type="InterPro" id="IPR050742">
    <property type="entry name" value="Helicase_Restrict-Modif_Enz"/>
</dbReference>
<organism evidence="1 2">
    <name type="scientific">Halanaerobium congolense</name>
    <dbReference type="NCBI Taxonomy" id="54121"/>
    <lineage>
        <taxon>Bacteria</taxon>
        <taxon>Bacillati</taxon>
        <taxon>Bacillota</taxon>
        <taxon>Clostridia</taxon>
        <taxon>Halanaerobiales</taxon>
        <taxon>Halanaerobiaceae</taxon>
        <taxon>Halanaerobium</taxon>
    </lineage>
</organism>
<dbReference type="EMBL" id="FMYT01000015">
    <property type="protein sequence ID" value="SDC81950.1"/>
    <property type="molecule type" value="Genomic_DNA"/>
</dbReference>
<protein>
    <submittedName>
        <fullName evidence="1">Helicase conserved C-terminal domain-containing protein</fullName>
    </submittedName>
</protein>
<dbReference type="Proteomes" id="UP000324896">
    <property type="component" value="Unassembled WGS sequence"/>
</dbReference>
<keyword evidence="1" id="KW-0378">Hydrolase</keyword>
<dbReference type="PANTHER" id="PTHR47396:SF1">
    <property type="entry name" value="ATP-DEPENDENT HELICASE IRC3-RELATED"/>
    <property type="match status" value="1"/>
</dbReference>
<evidence type="ECO:0000313" key="2">
    <source>
        <dbReference type="Proteomes" id="UP000324896"/>
    </source>
</evidence>
<dbReference type="AlphaFoldDB" id="A0A1G6PP29"/>
<dbReference type="InterPro" id="IPR001650">
    <property type="entry name" value="Helicase_C-like"/>
</dbReference>
<keyword evidence="1" id="KW-0547">Nucleotide-binding</keyword>
<dbReference type="InterPro" id="IPR027417">
    <property type="entry name" value="P-loop_NTPase"/>
</dbReference>
<dbReference type="SUPFAM" id="SSF52540">
    <property type="entry name" value="P-loop containing nucleoside triphosphate hydrolases"/>
    <property type="match status" value="1"/>
</dbReference>
<sequence>MTATPYRMDNKDIFELCSNNKIYEIDLRTAINRDLLVPFEYFGIYDQEVDYEGISYQNGKYNGKELEKALSTHKRADLIHNNYRKRSGKRTLGFCSSIEHAKYMTEYFNQQGVKAVTVHSGADQGPYFMERKEAVKKLRQAEIEMIFAVDIFNEGVDIPELDTVLFLRPTESYVVFLQQLGRGLRKVERKEKLKVLDFIGNYKWAHYLPLLLAGENPMEADNKRYQQAEEFEYPEGCRVNFDFQLLDLFAEMKKNDPLEERMKNEYFRLKSELNRRPMRLDLYQGTDLEIKKFLNSRYYDKGYLRFLAEIDELTAAEKSWFDTIAEEFLVEIESTRMNKLYKIPVLKALIKDGKLRMKAPIEEVGQSFLNFYHDNPRMQKDLDGKKHQGWQQWDQQRFIKEAEKNPVKYLSKRKFFNYDEVNKEFYLNQKLEEFINQDLTEYFKDIVELRKLKYYNRRLK</sequence>
<dbReference type="PROSITE" id="PS51194">
    <property type="entry name" value="HELICASE_CTER"/>
    <property type="match status" value="1"/>
</dbReference>
<accession>A0A1G6PP29</accession>
<dbReference type="STRING" id="54121.SAMN04515653_10544"/>
<dbReference type="Pfam" id="PF00271">
    <property type="entry name" value="Helicase_C"/>
    <property type="match status" value="1"/>
</dbReference>
<dbReference type="GO" id="GO:0005829">
    <property type="term" value="C:cytosol"/>
    <property type="evidence" value="ECO:0007669"/>
    <property type="project" value="TreeGrafter"/>
</dbReference>